<dbReference type="AlphaFoldDB" id="A0A4Y2S637"/>
<reference evidence="2 3" key="1">
    <citation type="journal article" date="2019" name="Sci. Rep.">
        <title>Orb-weaving spider Araneus ventricosus genome elucidates the spidroin gene catalogue.</title>
        <authorList>
            <person name="Kono N."/>
            <person name="Nakamura H."/>
            <person name="Ohtoshi R."/>
            <person name="Moran D.A.P."/>
            <person name="Shinohara A."/>
            <person name="Yoshida Y."/>
            <person name="Fujiwara M."/>
            <person name="Mori M."/>
            <person name="Tomita M."/>
            <person name="Arakawa K."/>
        </authorList>
    </citation>
    <scope>NUCLEOTIDE SEQUENCE [LARGE SCALE GENOMIC DNA]</scope>
</reference>
<feature type="region of interest" description="Disordered" evidence="1">
    <location>
        <begin position="40"/>
        <end position="68"/>
    </location>
</feature>
<dbReference type="Proteomes" id="UP000499080">
    <property type="component" value="Unassembled WGS sequence"/>
</dbReference>
<protein>
    <submittedName>
        <fullName evidence="2">Uncharacterized protein</fullName>
    </submittedName>
</protein>
<evidence type="ECO:0000313" key="3">
    <source>
        <dbReference type="Proteomes" id="UP000499080"/>
    </source>
</evidence>
<organism evidence="2 3">
    <name type="scientific">Araneus ventricosus</name>
    <name type="common">Orbweaver spider</name>
    <name type="synonym">Epeira ventricosa</name>
    <dbReference type="NCBI Taxonomy" id="182803"/>
    <lineage>
        <taxon>Eukaryota</taxon>
        <taxon>Metazoa</taxon>
        <taxon>Ecdysozoa</taxon>
        <taxon>Arthropoda</taxon>
        <taxon>Chelicerata</taxon>
        <taxon>Arachnida</taxon>
        <taxon>Araneae</taxon>
        <taxon>Araneomorphae</taxon>
        <taxon>Entelegynae</taxon>
        <taxon>Araneoidea</taxon>
        <taxon>Araneidae</taxon>
        <taxon>Araneus</taxon>
    </lineage>
</organism>
<name>A0A4Y2S637_ARAVE</name>
<keyword evidence="3" id="KW-1185">Reference proteome</keyword>
<feature type="non-terminal residue" evidence="2">
    <location>
        <position position="68"/>
    </location>
</feature>
<evidence type="ECO:0000256" key="1">
    <source>
        <dbReference type="SAM" id="MobiDB-lite"/>
    </source>
</evidence>
<comment type="caution">
    <text evidence="2">The sequence shown here is derived from an EMBL/GenBank/DDBJ whole genome shotgun (WGS) entry which is preliminary data.</text>
</comment>
<sequence length="68" mass="7303">MPANARTSKTNKSTGEDFSAVHMDCCRLCMRRRNGMAGWIPNGNKSPSMTPSDQAADCENKALASGPE</sequence>
<gene>
    <name evidence="2" type="ORF">AVEN_158553_1</name>
</gene>
<accession>A0A4Y2S637</accession>
<feature type="compositionally biased region" description="Polar residues" evidence="1">
    <location>
        <begin position="43"/>
        <end position="53"/>
    </location>
</feature>
<dbReference type="EMBL" id="BGPR01019831">
    <property type="protein sequence ID" value="GBN83056.1"/>
    <property type="molecule type" value="Genomic_DNA"/>
</dbReference>
<proteinExistence type="predicted"/>
<evidence type="ECO:0000313" key="2">
    <source>
        <dbReference type="EMBL" id="GBN83056.1"/>
    </source>
</evidence>